<dbReference type="GeneID" id="105034703"/>
<feature type="transmembrane region" description="Helical" evidence="1">
    <location>
        <begin position="124"/>
        <end position="145"/>
    </location>
</feature>
<keyword evidence="1" id="KW-1133">Transmembrane helix</keyword>
<evidence type="ECO:0000256" key="1">
    <source>
        <dbReference type="SAM" id="Phobius"/>
    </source>
</evidence>
<proteinExistence type="predicted"/>
<evidence type="ECO:0000313" key="3">
    <source>
        <dbReference type="RefSeq" id="XP_010908257.2"/>
    </source>
</evidence>
<feature type="transmembrane region" description="Helical" evidence="1">
    <location>
        <begin position="97"/>
        <end position="117"/>
    </location>
</feature>
<dbReference type="Proteomes" id="UP000504607">
    <property type="component" value="Unplaced"/>
</dbReference>
<dbReference type="KEGG" id="egu:105034703"/>
<protein>
    <submittedName>
        <fullName evidence="3">Uncharacterized protein LOC105034703 isoform X2</fullName>
    </submittedName>
</protein>
<name>A0A6I9QEV6_ELAGV</name>
<dbReference type="RefSeq" id="XP_010908257.2">
    <property type="nucleotide sequence ID" value="XM_010909955.3"/>
</dbReference>
<keyword evidence="1" id="KW-0472">Membrane</keyword>
<dbReference type="AlphaFoldDB" id="A0A6I9QEV6"/>
<organism evidence="2 3">
    <name type="scientific">Elaeis guineensis var. tenera</name>
    <name type="common">Oil palm</name>
    <dbReference type="NCBI Taxonomy" id="51953"/>
    <lineage>
        <taxon>Eukaryota</taxon>
        <taxon>Viridiplantae</taxon>
        <taxon>Streptophyta</taxon>
        <taxon>Embryophyta</taxon>
        <taxon>Tracheophyta</taxon>
        <taxon>Spermatophyta</taxon>
        <taxon>Magnoliopsida</taxon>
        <taxon>Liliopsida</taxon>
        <taxon>Arecaceae</taxon>
        <taxon>Arecoideae</taxon>
        <taxon>Cocoseae</taxon>
        <taxon>Elaeidinae</taxon>
        <taxon>Elaeis</taxon>
    </lineage>
</organism>
<keyword evidence="2" id="KW-1185">Reference proteome</keyword>
<gene>
    <name evidence="3" type="primary">LOC105034703</name>
</gene>
<reference evidence="3" key="1">
    <citation type="submission" date="2025-08" db="UniProtKB">
        <authorList>
            <consortium name="RefSeq"/>
        </authorList>
    </citation>
    <scope>IDENTIFICATION</scope>
</reference>
<sequence>MGLWDIKRDTLLSVPIPPPHLWHTHHQDILQQLAHMHRTATLHQDIPLMDAHHLDIHLPVDTCRQMDAQQQVFRVLVLVFVHGMVMELVAWEHRYLGVRLLLTGLTLSLMRIIIMVMGCPMDAIIVMGCSVDAIMAGSSMAIWSIGSI</sequence>
<evidence type="ECO:0000313" key="2">
    <source>
        <dbReference type="Proteomes" id="UP000504607"/>
    </source>
</evidence>
<feature type="transmembrane region" description="Helical" evidence="1">
    <location>
        <begin position="72"/>
        <end position="91"/>
    </location>
</feature>
<keyword evidence="1" id="KW-0812">Transmembrane</keyword>
<accession>A0A6I9QEV6</accession>